<gene>
    <name evidence="2" type="ORF">ACFS6J_04460</name>
</gene>
<evidence type="ECO:0000313" key="2">
    <source>
        <dbReference type="EMBL" id="MFD2961025.1"/>
    </source>
</evidence>
<reference evidence="3" key="1">
    <citation type="journal article" date="2019" name="Int. J. Syst. Evol. Microbiol.">
        <title>The Global Catalogue of Microorganisms (GCM) 10K type strain sequencing project: providing services to taxonomists for standard genome sequencing and annotation.</title>
        <authorList>
            <consortium name="The Broad Institute Genomics Platform"/>
            <consortium name="The Broad Institute Genome Sequencing Center for Infectious Disease"/>
            <person name="Wu L."/>
            <person name="Ma J."/>
        </authorList>
    </citation>
    <scope>NUCLEOTIDE SEQUENCE [LARGE SCALE GENOMIC DNA]</scope>
    <source>
        <strain evidence="3">KCTC 23098</strain>
    </source>
</reference>
<evidence type="ECO:0000313" key="3">
    <source>
        <dbReference type="Proteomes" id="UP001597560"/>
    </source>
</evidence>
<evidence type="ECO:0008006" key="4">
    <source>
        <dbReference type="Google" id="ProtNLM"/>
    </source>
</evidence>
<accession>A0ABW6AXE4</accession>
<dbReference type="RefSeq" id="WP_377609243.1">
    <property type="nucleotide sequence ID" value="NZ_JBHUPA010000002.1"/>
</dbReference>
<protein>
    <recommendedName>
        <fullName evidence="4">YtxH-like protein</fullName>
    </recommendedName>
</protein>
<dbReference type="EMBL" id="JBHUPA010000002">
    <property type="protein sequence ID" value="MFD2961025.1"/>
    <property type="molecule type" value="Genomic_DNA"/>
</dbReference>
<feature type="region of interest" description="Disordered" evidence="1">
    <location>
        <begin position="1"/>
        <end position="24"/>
    </location>
</feature>
<comment type="caution">
    <text evidence="2">The sequence shown here is derived from an EMBL/GenBank/DDBJ whole genome shotgun (WGS) entry which is preliminary data.</text>
</comment>
<sequence>MSTTHPKIKKGGNMSKKLRASKRHKTNSYLKGAGSLLGIFGGYYHKEIMSLIKSDKESLNGDWQNIADDFKKSKNNFSF</sequence>
<name>A0ABW6AXE4_9SPHI</name>
<dbReference type="Proteomes" id="UP001597560">
    <property type="component" value="Unassembled WGS sequence"/>
</dbReference>
<keyword evidence="3" id="KW-1185">Reference proteome</keyword>
<proteinExistence type="predicted"/>
<evidence type="ECO:0000256" key="1">
    <source>
        <dbReference type="SAM" id="MobiDB-lite"/>
    </source>
</evidence>
<organism evidence="2 3">
    <name type="scientific">Olivibacter jilunii</name>
    <dbReference type="NCBI Taxonomy" id="985016"/>
    <lineage>
        <taxon>Bacteria</taxon>
        <taxon>Pseudomonadati</taxon>
        <taxon>Bacteroidota</taxon>
        <taxon>Sphingobacteriia</taxon>
        <taxon>Sphingobacteriales</taxon>
        <taxon>Sphingobacteriaceae</taxon>
        <taxon>Olivibacter</taxon>
    </lineage>
</organism>